<dbReference type="Proteomes" id="UP001597478">
    <property type="component" value="Unassembled WGS sequence"/>
</dbReference>
<evidence type="ECO:0000313" key="7">
    <source>
        <dbReference type="EMBL" id="MFD2798234.1"/>
    </source>
</evidence>
<feature type="transmembrane region" description="Helical" evidence="5">
    <location>
        <begin position="42"/>
        <end position="64"/>
    </location>
</feature>
<evidence type="ECO:0000256" key="1">
    <source>
        <dbReference type="ARBA" id="ARBA00004141"/>
    </source>
</evidence>
<keyword evidence="8" id="KW-1185">Reference proteome</keyword>
<evidence type="ECO:0000259" key="6">
    <source>
        <dbReference type="Pfam" id="PF12698"/>
    </source>
</evidence>
<dbReference type="Pfam" id="PF12698">
    <property type="entry name" value="ABC2_membrane_3"/>
    <property type="match status" value="1"/>
</dbReference>
<feature type="domain" description="ABC-2 type transporter transmembrane" evidence="6">
    <location>
        <begin position="91"/>
        <end position="353"/>
    </location>
</feature>
<dbReference type="InterPro" id="IPR013525">
    <property type="entry name" value="ABC2_TM"/>
</dbReference>
<dbReference type="EMBL" id="JBHUOF010000003">
    <property type="protein sequence ID" value="MFD2798234.1"/>
    <property type="molecule type" value="Genomic_DNA"/>
</dbReference>
<feature type="transmembrane region" description="Helical" evidence="5">
    <location>
        <begin position="160"/>
        <end position="180"/>
    </location>
</feature>
<keyword evidence="4 5" id="KW-0472">Membrane</keyword>
<feature type="transmembrane region" description="Helical" evidence="5">
    <location>
        <begin position="329"/>
        <end position="352"/>
    </location>
</feature>
<evidence type="ECO:0000256" key="4">
    <source>
        <dbReference type="ARBA" id="ARBA00023136"/>
    </source>
</evidence>
<comment type="caution">
    <text evidence="7">The sequence shown here is derived from an EMBL/GenBank/DDBJ whole genome shotgun (WGS) entry which is preliminary data.</text>
</comment>
<sequence length="378" mass="39458">MSVETQLRPAVEAGEEERGMSFAAATRLVAEREVKSFLQMKGFWIGLIVTVAGLFAMSVLPSVFGGGQPSVAAVGPEVSRGLAATELDVREVPDLAAAEELVRAEEVEAAVVPDTSGESATGVRVVALSDPPTEIMAALGTTPPVDLLDAADVSQSEQQLVIMVFSLLFVMFGMGGSAIAQSTVTEKQTRVVEILVATVPVRALLSGKIVGHTVLTVGQVIVIAAATPVALRLGGHEQLLDVILPALGWFIPFLCLGFVLLASMWAVAGSLVSRQEDLGSTMGLVMALVMGPYFAVMFFSDNAAVMSVLSYVPFSSAIAMPVRMFAGDALVWEALVSLGVLLGAIVLITLLASRIYSGSLLQTGGKVALAKAWRQAAD</sequence>
<gene>
    <name evidence="7" type="ORF">ACFS2C_02370</name>
</gene>
<organism evidence="7 8">
    <name type="scientific">Prauserella oleivorans</name>
    <dbReference type="NCBI Taxonomy" id="1478153"/>
    <lineage>
        <taxon>Bacteria</taxon>
        <taxon>Bacillati</taxon>
        <taxon>Actinomycetota</taxon>
        <taxon>Actinomycetes</taxon>
        <taxon>Pseudonocardiales</taxon>
        <taxon>Pseudonocardiaceae</taxon>
        <taxon>Prauserella</taxon>
    </lineage>
</organism>
<evidence type="ECO:0000313" key="8">
    <source>
        <dbReference type="Proteomes" id="UP001597478"/>
    </source>
</evidence>
<keyword evidence="3 5" id="KW-1133">Transmembrane helix</keyword>
<accession>A0ABW5W2R7</accession>
<reference evidence="8" key="1">
    <citation type="journal article" date="2019" name="Int. J. Syst. Evol. Microbiol.">
        <title>The Global Catalogue of Microorganisms (GCM) 10K type strain sequencing project: providing services to taxonomists for standard genome sequencing and annotation.</title>
        <authorList>
            <consortium name="The Broad Institute Genomics Platform"/>
            <consortium name="The Broad Institute Genome Sequencing Center for Infectious Disease"/>
            <person name="Wu L."/>
            <person name="Ma J."/>
        </authorList>
    </citation>
    <scope>NUCLEOTIDE SEQUENCE [LARGE SCALE GENOMIC DNA]</scope>
    <source>
        <strain evidence="8">IBRC-M 10906</strain>
    </source>
</reference>
<feature type="transmembrane region" description="Helical" evidence="5">
    <location>
        <begin position="284"/>
        <end position="309"/>
    </location>
</feature>
<dbReference type="RefSeq" id="WP_377383613.1">
    <property type="nucleotide sequence ID" value="NZ_JBHSAN010000001.1"/>
</dbReference>
<evidence type="ECO:0000256" key="3">
    <source>
        <dbReference type="ARBA" id="ARBA00022989"/>
    </source>
</evidence>
<protein>
    <submittedName>
        <fullName evidence="7">ABC transporter permease</fullName>
    </submittedName>
</protein>
<name>A0ABW5W2R7_9PSEU</name>
<keyword evidence="2 5" id="KW-0812">Transmembrane</keyword>
<evidence type="ECO:0000256" key="5">
    <source>
        <dbReference type="SAM" id="Phobius"/>
    </source>
</evidence>
<evidence type="ECO:0000256" key="2">
    <source>
        <dbReference type="ARBA" id="ARBA00022692"/>
    </source>
</evidence>
<feature type="transmembrane region" description="Helical" evidence="5">
    <location>
        <begin position="209"/>
        <end position="229"/>
    </location>
</feature>
<proteinExistence type="predicted"/>
<feature type="transmembrane region" description="Helical" evidence="5">
    <location>
        <begin position="249"/>
        <end position="272"/>
    </location>
</feature>
<comment type="subcellular location">
    <subcellularLocation>
        <location evidence="1">Membrane</location>
        <topology evidence="1">Multi-pass membrane protein</topology>
    </subcellularLocation>
</comment>